<dbReference type="GO" id="GO:0006882">
    <property type="term" value="P:intracellular zinc ion homeostasis"/>
    <property type="evidence" value="ECO:0007669"/>
    <property type="project" value="TreeGrafter"/>
</dbReference>
<accession>A0AAW0D5S4</accession>
<dbReference type="GO" id="GO:0046872">
    <property type="term" value="F:metal ion binding"/>
    <property type="evidence" value="ECO:0007669"/>
    <property type="project" value="UniProtKB-KW"/>
</dbReference>
<keyword evidence="5" id="KW-0862">Zinc</keyword>
<feature type="region of interest" description="Disordered" evidence="6">
    <location>
        <begin position="1"/>
        <end position="22"/>
    </location>
</feature>
<evidence type="ECO:0000256" key="4">
    <source>
        <dbReference type="ARBA" id="ARBA00023136"/>
    </source>
</evidence>
<feature type="transmembrane region" description="Helical" evidence="7">
    <location>
        <begin position="210"/>
        <end position="230"/>
    </location>
</feature>
<name>A0AAW0D5S4_9AGAR</name>
<dbReference type="InterPro" id="IPR004254">
    <property type="entry name" value="AdipoR/HlyIII-related"/>
</dbReference>
<dbReference type="AlphaFoldDB" id="A0AAW0D5S4"/>
<dbReference type="Proteomes" id="UP001362999">
    <property type="component" value="Unassembled WGS sequence"/>
</dbReference>
<organism evidence="8 9">
    <name type="scientific">Favolaschia claudopus</name>
    <dbReference type="NCBI Taxonomy" id="2862362"/>
    <lineage>
        <taxon>Eukaryota</taxon>
        <taxon>Fungi</taxon>
        <taxon>Dikarya</taxon>
        <taxon>Basidiomycota</taxon>
        <taxon>Agaricomycotina</taxon>
        <taxon>Agaricomycetes</taxon>
        <taxon>Agaricomycetidae</taxon>
        <taxon>Agaricales</taxon>
        <taxon>Marasmiineae</taxon>
        <taxon>Mycenaceae</taxon>
        <taxon>Favolaschia</taxon>
    </lineage>
</organism>
<feature type="transmembrane region" description="Helical" evidence="7">
    <location>
        <begin position="242"/>
        <end position="263"/>
    </location>
</feature>
<feature type="transmembrane region" description="Helical" evidence="7">
    <location>
        <begin position="171"/>
        <end position="190"/>
    </location>
</feature>
<feature type="transmembrane region" description="Helical" evidence="7">
    <location>
        <begin position="275"/>
        <end position="298"/>
    </location>
</feature>
<reference evidence="8 9" key="1">
    <citation type="journal article" date="2024" name="J Genomics">
        <title>Draft genome sequencing and assembly of Favolaschia claudopus CIRM-BRFM 2984 isolated from oak limbs.</title>
        <authorList>
            <person name="Navarro D."/>
            <person name="Drula E."/>
            <person name="Chaduli D."/>
            <person name="Cazenave R."/>
            <person name="Ahrendt S."/>
            <person name="Wang J."/>
            <person name="Lipzen A."/>
            <person name="Daum C."/>
            <person name="Barry K."/>
            <person name="Grigoriev I.V."/>
            <person name="Favel A."/>
            <person name="Rosso M.N."/>
            <person name="Martin F."/>
        </authorList>
    </citation>
    <scope>NUCLEOTIDE SEQUENCE [LARGE SCALE GENOMIC DNA]</scope>
    <source>
        <strain evidence="8 9">CIRM-BRFM 2984</strain>
    </source>
</reference>
<dbReference type="Pfam" id="PF03006">
    <property type="entry name" value="HlyIII"/>
    <property type="match status" value="1"/>
</dbReference>
<keyword evidence="5" id="KW-0479">Metal-binding</keyword>
<comment type="caution">
    <text evidence="8">The sequence shown here is derived from an EMBL/GenBank/DDBJ whole genome shotgun (WGS) entry which is preliminary data.</text>
</comment>
<gene>
    <name evidence="8" type="ORF">R3P38DRAFT_2883098</name>
</gene>
<protein>
    <submittedName>
        <fullName evidence="8">G-protein coupled receptor</fullName>
    </submittedName>
</protein>
<sequence length="395" mass="43160">MATHPSRRHRARRCLASSSPPSASASFLAFVDILSALRQRMPLPSFSVRWSSPTSSLSLPTKTEEAEDDPAVVTALLASSNGSHLISASTLPPAWQHSPYTLTSYRFIPLSRPGKLVGSIFEAHNEFLNIQTHLAPLLLFLFSLLFPSAMSTLLPFPFTPLNSASTPKADITSILFTLAAMLCLGSSVIWHTMSGCAHQKTMRMCARVDYVGIGWLISASISTIISYSYAPSPSHPDLSLHPAAYPLLALCFITAVMGTVFPFMKWFDRYENRLLRLAFFLSLVASAVLPIAGVGYLYGSDAIWGVLEHITPTLTSCGLGVIFYALHIPERFFLSDSAHDHGHTHAKGMSKWAEMMESVGFGSHAIWHLFIALGIAQWRAALPAMREGVVLRALS</sequence>
<keyword evidence="8" id="KW-0675">Receptor</keyword>
<dbReference type="GO" id="GO:0038023">
    <property type="term" value="F:signaling receptor activity"/>
    <property type="evidence" value="ECO:0007669"/>
    <property type="project" value="TreeGrafter"/>
</dbReference>
<keyword evidence="3 7" id="KW-1133">Transmembrane helix</keyword>
<evidence type="ECO:0000256" key="6">
    <source>
        <dbReference type="SAM" id="MobiDB-lite"/>
    </source>
</evidence>
<dbReference type="PANTHER" id="PTHR20855">
    <property type="entry name" value="ADIPOR/PROGESTIN RECEPTOR-RELATED"/>
    <property type="match status" value="1"/>
</dbReference>
<evidence type="ECO:0000256" key="1">
    <source>
        <dbReference type="ARBA" id="ARBA00004141"/>
    </source>
</evidence>
<evidence type="ECO:0000256" key="7">
    <source>
        <dbReference type="SAM" id="Phobius"/>
    </source>
</evidence>
<feature type="transmembrane region" description="Helical" evidence="7">
    <location>
        <begin position="365"/>
        <end position="382"/>
    </location>
</feature>
<dbReference type="EMBL" id="JAWWNJ010000011">
    <property type="protein sequence ID" value="KAK7045222.1"/>
    <property type="molecule type" value="Genomic_DNA"/>
</dbReference>
<keyword evidence="9" id="KW-1185">Reference proteome</keyword>
<evidence type="ECO:0000256" key="2">
    <source>
        <dbReference type="ARBA" id="ARBA00022692"/>
    </source>
</evidence>
<keyword evidence="2 7" id="KW-0812">Transmembrane</keyword>
<feature type="transmembrane region" description="Helical" evidence="7">
    <location>
        <begin position="137"/>
        <end position="159"/>
    </location>
</feature>
<evidence type="ECO:0000313" key="9">
    <source>
        <dbReference type="Proteomes" id="UP001362999"/>
    </source>
</evidence>
<evidence type="ECO:0000256" key="3">
    <source>
        <dbReference type="ARBA" id="ARBA00022989"/>
    </source>
</evidence>
<feature type="compositionally biased region" description="Basic residues" evidence="6">
    <location>
        <begin position="1"/>
        <end position="13"/>
    </location>
</feature>
<feature type="binding site" evidence="5">
    <location>
        <position position="191"/>
    </location>
    <ligand>
        <name>Zn(2+)</name>
        <dbReference type="ChEBI" id="CHEBI:29105"/>
    </ligand>
</feature>
<evidence type="ECO:0000256" key="5">
    <source>
        <dbReference type="PIRSR" id="PIRSR604254-1"/>
    </source>
</evidence>
<proteinExistence type="predicted"/>
<comment type="subcellular location">
    <subcellularLocation>
        <location evidence="1">Membrane</location>
        <topology evidence="1">Multi-pass membrane protein</topology>
    </subcellularLocation>
</comment>
<keyword evidence="4 7" id="KW-0472">Membrane</keyword>
<dbReference type="GO" id="GO:0016020">
    <property type="term" value="C:membrane"/>
    <property type="evidence" value="ECO:0007669"/>
    <property type="project" value="UniProtKB-SubCell"/>
</dbReference>
<evidence type="ECO:0000313" key="8">
    <source>
        <dbReference type="EMBL" id="KAK7045222.1"/>
    </source>
</evidence>
<dbReference type="PANTHER" id="PTHR20855:SF97">
    <property type="entry name" value="ADIPOR-LIKE RECEPTOR IZH3-RELATED"/>
    <property type="match status" value="1"/>
</dbReference>